<protein>
    <recommendedName>
        <fullName evidence="4">ABC transporter permease</fullName>
    </recommendedName>
</protein>
<keyword evidence="1" id="KW-1133">Transmembrane helix</keyword>
<feature type="transmembrane region" description="Helical" evidence="1">
    <location>
        <begin position="38"/>
        <end position="61"/>
    </location>
</feature>
<gene>
    <name evidence="2" type="ORF">DDQ41_03715</name>
</gene>
<dbReference type="EMBL" id="CP029254">
    <property type="protein sequence ID" value="AWK08189.1"/>
    <property type="molecule type" value="Genomic_DNA"/>
</dbReference>
<keyword evidence="3" id="KW-1185">Reference proteome</keyword>
<keyword evidence="1" id="KW-0812">Transmembrane</keyword>
<organism evidence="2 3">
    <name type="scientific">Streptomyces spongiicola</name>
    <dbReference type="NCBI Taxonomy" id="1690221"/>
    <lineage>
        <taxon>Bacteria</taxon>
        <taxon>Bacillati</taxon>
        <taxon>Actinomycetota</taxon>
        <taxon>Actinomycetes</taxon>
        <taxon>Kitasatosporales</taxon>
        <taxon>Streptomycetaceae</taxon>
        <taxon>Streptomyces</taxon>
    </lineage>
</organism>
<evidence type="ECO:0000313" key="2">
    <source>
        <dbReference type="EMBL" id="AWK08189.1"/>
    </source>
</evidence>
<keyword evidence="1" id="KW-0472">Membrane</keyword>
<sequence length="63" mass="6865">MSAHDKPTGRLQGGLSRLRDHLHLARFLRSHRKGLSRIGWALLEGLIGAAVGLTAAALWIANR</sequence>
<dbReference type="Proteomes" id="UP000245051">
    <property type="component" value="Chromosome"/>
</dbReference>
<dbReference type="RefSeq" id="WP_109293180.1">
    <property type="nucleotide sequence ID" value="NZ_CP029254.1"/>
</dbReference>
<evidence type="ECO:0000313" key="3">
    <source>
        <dbReference type="Proteomes" id="UP000245051"/>
    </source>
</evidence>
<proteinExistence type="predicted"/>
<name>A0ABN5KBY8_9ACTN</name>
<accession>A0ABN5KBY8</accession>
<evidence type="ECO:0008006" key="4">
    <source>
        <dbReference type="Google" id="ProtNLM"/>
    </source>
</evidence>
<evidence type="ECO:0000256" key="1">
    <source>
        <dbReference type="SAM" id="Phobius"/>
    </source>
</evidence>
<reference evidence="2 3" key="1">
    <citation type="submission" date="2018-05" db="EMBL/GenBank/DDBJ databases">
        <title>Complete genome sequence of the Type Strain of Streptomyces spongiicola HNM0071, the producer of staurosporine.</title>
        <authorList>
            <person name="Zhou S."/>
            <person name="Huang X."/>
        </authorList>
    </citation>
    <scope>NUCLEOTIDE SEQUENCE [LARGE SCALE GENOMIC DNA]</scope>
    <source>
        <strain evidence="2 3">HNM0071</strain>
    </source>
</reference>